<accession>A0A1L5F2U8</accession>
<dbReference type="EMBL" id="CP018335">
    <property type="protein sequence ID" value="APM37326.1"/>
    <property type="molecule type" value="Genomic_DNA"/>
</dbReference>
<evidence type="ECO:0000313" key="1">
    <source>
        <dbReference type="EMBL" id="APM37326.1"/>
    </source>
</evidence>
<evidence type="ECO:0000313" key="2">
    <source>
        <dbReference type="Proteomes" id="UP000184604"/>
    </source>
</evidence>
<dbReference type="Proteomes" id="UP000184604">
    <property type="component" value="Chromosome"/>
</dbReference>
<protein>
    <submittedName>
        <fullName evidence="1">Uncharacterized protein</fullName>
    </submittedName>
</protein>
<name>A0A1L5F2U8_CLOKL</name>
<reference evidence="1 2" key="1">
    <citation type="submission" date="2016-12" db="EMBL/GenBank/DDBJ databases">
        <title>Complete genome sequence of Clostridium kluyveri JZZ isolated from the pit mud of a Chinese flavor liquor-making factory.</title>
        <authorList>
            <person name="Wang Y."/>
        </authorList>
    </citation>
    <scope>NUCLEOTIDE SEQUENCE [LARGE SCALE GENOMIC DNA]</scope>
    <source>
        <strain evidence="1 2">JZZ</strain>
    </source>
</reference>
<organism evidence="1 2">
    <name type="scientific">Clostridium kluyveri</name>
    <dbReference type="NCBI Taxonomy" id="1534"/>
    <lineage>
        <taxon>Bacteria</taxon>
        <taxon>Bacillati</taxon>
        <taxon>Bacillota</taxon>
        <taxon>Clostridia</taxon>
        <taxon>Eubacteriales</taxon>
        <taxon>Clostridiaceae</taxon>
        <taxon>Clostridium</taxon>
    </lineage>
</organism>
<proteinExistence type="predicted"/>
<dbReference type="OrthoDB" id="1932863at2"/>
<dbReference type="RefSeq" id="WP_073537046.1">
    <property type="nucleotide sequence ID" value="NZ_CP018335.1"/>
</dbReference>
<dbReference type="AlphaFoldDB" id="A0A1L5F2U8"/>
<sequence length="134" mass="15679">MAKTYSLSEAIQMLEKNHKLEFKQYTDVDGVVFLKLNDRGWLVSRNAHGDEIIIDIEGKWELVQKPVTFMEALESGKWVKVEHEIIQPERFLSDYGDTTHWNSIDHLLYLLSNVLGTAELREVILEGKWYIKED</sequence>
<gene>
    <name evidence="1" type="ORF">BS101_00370</name>
</gene>